<sequence>MKTLILLLAVISFAYAFNLGIGVPNGSKDVNIEVSRFGDIKSITRKLKSGGTQVWNLTGPNKGTWVDSKGKKIPSSNYSFKAPGSIVIKKVSKADEGVYDYEPLTTVKPEKLPPGVHVDPHQQGVELSVL</sequence>
<dbReference type="Proteomes" id="UP000008068">
    <property type="component" value="Unassembled WGS sequence"/>
</dbReference>
<gene>
    <name evidence="2" type="ORF">CAEBREN_07777</name>
</gene>
<dbReference type="PANTHER" id="PTHR35182">
    <property type="entry name" value="PROTEIN CBG13762"/>
    <property type="match status" value="1"/>
</dbReference>
<feature type="chain" id="PRO_5003406280" evidence="1">
    <location>
        <begin position="17"/>
        <end position="130"/>
    </location>
</feature>
<keyword evidence="3" id="KW-1185">Reference proteome</keyword>
<dbReference type="PANTHER" id="PTHR35182:SF2">
    <property type="entry name" value="CONSERVED DOMAIN PROTEIN-RELATED"/>
    <property type="match status" value="1"/>
</dbReference>
<reference evidence="3" key="1">
    <citation type="submission" date="2011-07" db="EMBL/GenBank/DDBJ databases">
        <authorList>
            <consortium name="Caenorhabditis brenneri Sequencing and Analysis Consortium"/>
            <person name="Wilson R.K."/>
        </authorList>
    </citation>
    <scope>NUCLEOTIDE SEQUENCE [LARGE SCALE GENOMIC DNA]</scope>
    <source>
        <strain evidence="3">PB2801</strain>
    </source>
</reference>
<dbReference type="InParanoid" id="G0NTK7"/>
<dbReference type="EMBL" id="GL379944">
    <property type="protein sequence ID" value="EGT37279.1"/>
    <property type="molecule type" value="Genomic_DNA"/>
</dbReference>
<proteinExistence type="predicted"/>
<accession>G0NTK7</accession>
<dbReference type="OMA" id="GTWVDSK"/>
<dbReference type="FunCoup" id="G0NTK7">
    <property type="interactions" value="1399"/>
</dbReference>
<protein>
    <submittedName>
        <fullName evidence="2">Uncharacterized protein</fullName>
    </submittedName>
</protein>
<dbReference type="AlphaFoldDB" id="G0NTK7"/>
<evidence type="ECO:0000313" key="2">
    <source>
        <dbReference type="EMBL" id="EGT37279.1"/>
    </source>
</evidence>
<dbReference type="OrthoDB" id="5835725at2759"/>
<keyword evidence="1" id="KW-0732">Signal</keyword>
<dbReference type="eggNOG" id="ENOG502TI7Z">
    <property type="taxonomic scope" value="Eukaryota"/>
</dbReference>
<name>G0NTK7_CAEBE</name>
<evidence type="ECO:0000256" key="1">
    <source>
        <dbReference type="SAM" id="SignalP"/>
    </source>
</evidence>
<evidence type="ECO:0000313" key="3">
    <source>
        <dbReference type="Proteomes" id="UP000008068"/>
    </source>
</evidence>
<dbReference type="HOGENOM" id="CLU_1929470_0_0_1"/>
<feature type="signal peptide" evidence="1">
    <location>
        <begin position="1"/>
        <end position="16"/>
    </location>
</feature>
<organism evidence="3">
    <name type="scientific">Caenorhabditis brenneri</name>
    <name type="common">Nematode worm</name>
    <dbReference type="NCBI Taxonomy" id="135651"/>
    <lineage>
        <taxon>Eukaryota</taxon>
        <taxon>Metazoa</taxon>
        <taxon>Ecdysozoa</taxon>
        <taxon>Nematoda</taxon>
        <taxon>Chromadorea</taxon>
        <taxon>Rhabditida</taxon>
        <taxon>Rhabditina</taxon>
        <taxon>Rhabditomorpha</taxon>
        <taxon>Rhabditoidea</taxon>
        <taxon>Rhabditidae</taxon>
        <taxon>Peloderinae</taxon>
        <taxon>Caenorhabditis</taxon>
    </lineage>
</organism>